<dbReference type="PANTHER" id="PTHR19375">
    <property type="entry name" value="HEAT SHOCK PROTEIN 70KDA"/>
    <property type="match status" value="1"/>
</dbReference>
<keyword evidence="2 3" id="KW-0067">ATP-binding</keyword>
<comment type="similarity">
    <text evidence="3">Belongs to the heat shock protein 70 family.</text>
</comment>
<dbReference type="Pfam" id="PF00012">
    <property type="entry name" value="HSP70"/>
    <property type="match status" value="1"/>
</dbReference>
<evidence type="ECO:0000256" key="2">
    <source>
        <dbReference type="ARBA" id="ARBA00022840"/>
    </source>
</evidence>
<dbReference type="Gene3D" id="3.30.420.40">
    <property type="match status" value="2"/>
</dbReference>
<gene>
    <name evidence="6" type="ORF">H5410_057927</name>
</gene>
<keyword evidence="4" id="KW-0175">Coiled coil</keyword>
<evidence type="ECO:0000313" key="6">
    <source>
        <dbReference type="EMBL" id="KAG5577793.1"/>
    </source>
</evidence>
<evidence type="ECO:0000256" key="4">
    <source>
        <dbReference type="SAM" id="Coils"/>
    </source>
</evidence>
<proteinExistence type="inferred from homology"/>
<dbReference type="Proteomes" id="UP000824120">
    <property type="component" value="Chromosome 11"/>
</dbReference>
<evidence type="ECO:0000256" key="1">
    <source>
        <dbReference type="ARBA" id="ARBA00022741"/>
    </source>
</evidence>
<evidence type="ECO:0000256" key="5">
    <source>
        <dbReference type="SAM" id="MobiDB-lite"/>
    </source>
</evidence>
<dbReference type="PROSITE" id="PS00297">
    <property type="entry name" value="HSP70_1"/>
    <property type="match status" value="1"/>
</dbReference>
<dbReference type="GO" id="GO:0005524">
    <property type="term" value="F:ATP binding"/>
    <property type="evidence" value="ECO:0007669"/>
    <property type="project" value="UniProtKB-KW"/>
</dbReference>
<reference evidence="6 7" key="1">
    <citation type="submission" date="2020-09" db="EMBL/GenBank/DDBJ databases">
        <title>De no assembly of potato wild relative species, Solanum commersonii.</title>
        <authorList>
            <person name="Cho K."/>
        </authorList>
    </citation>
    <scope>NUCLEOTIDE SEQUENCE [LARGE SCALE GENOMIC DNA]</scope>
    <source>
        <strain evidence="6">LZ3.2</strain>
        <tissue evidence="6">Leaf</tissue>
    </source>
</reference>
<dbReference type="SUPFAM" id="SSF53067">
    <property type="entry name" value="Actin-like ATPase domain"/>
    <property type="match status" value="2"/>
</dbReference>
<dbReference type="FunFam" id="3.30.420.40:FF:000172">
    <property type="entry name" value="Heat shock 70 kDa protein"/>
    <property type="match status" value="1"/>
</dbReference>
<dbReference type="PROSITE" id="PS00329">
    <property type="entry name" value="HSP70_2"/>
    <property type="match status" value="1"/>
</dbReference>
<dbReference type="FunFam" id="3.30.420.40:FF:000026">
    <property type="entry name" value="Heat shock protein 70"/>
    <property type="match status" value="1"/>
</dbReference>
<dbReference type="NCBIfam" id="NF001413">
    <property type="entry name" value="PRK00290.1"/>
    <property type="match status" value="1"/>
</dbReference>
<dbReference type="AlphaFoldDB" id="A0A9J5WPJ5"/>
<accession>A0A9J5WPJ5</accession>
<dbReference type="InterPro" id="IPR013126">
    <property type="entry name" value="Hsp_70_fam"/>
</dbReference>
<feature type="region of interest" description="Disordered" evidence="5">
    <location>
        <begin position="608"/>
        <end position="637"/>
    </location>
</feature>
<organism evidence="6 7">
    <name type="scientific">Solanum commersonii</name>
    <name type="common">Commerson's wild potato</name>
    <name type="synonym">Commerson's nightshade</name>
    <dbReference type="NCBI Taxonomy" id="4109"/>
    <lineage>
        <taxon>Eukaryota</taxon>
        <taxon>Viridiplantae</taxon>
        <taxon>Streptophyta</taxon>
        <taxon>Embryophyta</taxon>
        <taxon>Tracheophyta</taxon>
        <taxon>Spermatophyta</taxon>
        <taxon>Magnoliopsida</taxon>
        <taxon>eudicotyledons</taxon>
        <taxon>Gunneridae</taxon>
        <taxon>Pentapetalae</taxon>
        <taxon>asterids</taxon>
        <taxon>lamiids</taxon>
        <taxon>Solanales</taxon>
        <taxon>Solanaceae</taxon>
        <taxon>Solanoideae</taxon>
        <taxon>Solaneae</taxon>
        <taxon>Solanum</taxon>
    </lineage>
</organism>
<dbReference type="GO" id="GO:0140662">
    <property type="term" value="F:ATP-dependent protein folding chaperone"/>
    <property type="evidence" value="ECO:0007669"/>
    <property type="project" value="InterPro"/>
</dbReference>
<dbReference type="InterPro" id="IPR018181">
    <property type="entry name" value="Heat_shock_70_CS"/>
</dbReference>
<dbReference type="OrthoDB" id="3789372at2759"/>
<keyword evidence="7" id="KW-1185">Reference proteome</keyword>
<dbReference type="FunFam" id="1.20.1270.10:FF:000028">
    <property type="entry name" value="Heat shock 70 kDa protein"/>
    <property type="match status" value="1"/>
</dbReference>
<dbReference type="InterPro" id="IPR029048">
    <property type="entry name" value="HSP70_C_sf"/>
</dbReference>
<dbReference type="EMBL" id="JACXVP010000011">
    <property type="protein sequence ID" value="KAG5577793.1"/>
    <property type="molecule type" value="Genomic_DNA"/>
</dbReference>
<dbReference type="Gene3D" id="1.20.1270.10">
    <property type="match status" value="1"/>
</dbReference>
<dbReference type="CDD" id="cd10233">
    <property type="entry name" value="ASKHA_NBD_HSP70_HSPA1"/>
    <property type="match status" value="1"/>
</dbReference>
<dbReference type="FunFam" id="2.60.34.10:FF:000002">
    <property type="entry name" value="Heat shock 70 kDa"/>
    <property type="match status" value="1"/>
</dbReference>
<evidence type="ECO:0000256" key="3">
    <source>
        <dbReference type="RuleBase" id="RU003322"/>
    </source>
</evidence>
<dbReference type="SUPFAM" id="SSF100920">
    <property type="entry name" value="Heat shock protein 70kD (HSP70), peptide-binding domain"/>
    <property type="match status" value="1"/>
</dbReference>
<comment type="caution">
    <text evidence="6">The sequence shown here is derived from an EMBL/GenBank/DDBJ whole genome shotgun (WGS) entry which is preliminary data.</text>
</comment>
<dbReference type="Gene3D" id="3.30.30.30">
    <property type="match status" value="1"/>
</dbReference>
<name>A0A9J5WPJ5_SOLCO</name>
<sequence>MAGKGEGPAIGIDLGTTYSCVGVWQHDRVEIIANDQGNRTTPSYVGFTDSERLIGDAAKNQVAMNPINTVFDAKRLIGRRFSDASVQSDIKLWPFKVTPGPGDKPMIVVNYKGEEKQFSAEEISSMVLIKMKEIAEAFLGSTVKNAVVTVPAYFNDSQRQATKDAGVISGLNVMRIINEPTAAAIAYGLDKKATSVGEKNVLIFDLGGGTFDVSLLTIEEGIFEVKATAGDTHLGGEDFDNRMVNHFVQEFKRKHKKDITGNPRALRRLRTACERAKRTLSSTAQTTIEIDSLYEGVDFYSTITRARFEELNMDLFRKCMEPVEKCLRDAKMDKSTVHDVVLVGGSTRIPKELCKSINPDEAVAYGAAVQAAILSGEGNEKVQDLLLLDVTPLSLGLETAGGVMTVLIPRNTTIPTKKEQVFSTYSDNQPGVLIQVYEGERARTRDNNLLGKFELSGIPPAPRGVPQITVCFDIDANGILNVSAEDKTTGQKNKITITNDKGRLSKEEIEKMVQEAERYKAEDEEHKKKVEAKNALENYAYNMRNTIKDDKISSKLGAEDKKKIEDAIDQAISWLDSNQLAEADEFEDKMKELESLCNPIIAKMYQGAGGEAGAPMDDDDAPPAGSTGAGPKIEEVD</sequence>
<evidence type="ECO:0000313" key="7">
    <source>
        <dbReference type="Proteomes" id="UP000824120"/>
    </source>
</evidence>
<dbReference type="Gene3D" id="2.60.34.10">
    <property type="entry name" value="Substrate Binding Domain Of DNAk, Chain A, domain 1"/>
    <property type="match status" value="1"/>
</dbReference>
<dbReference type="FunFam" id="3.30.30.30:FF:000019">
    <property type="entry name" value="Heat shock 70 kDa protein"/>
    <property type="match status" value="1"/>
</dbReference>
<feature type="coiled-coil region" evidence="4">
    <location>
        <begin position="506"/>
        <end position="533"/>
    </location>
</feature>
<protein>
    <submittedName>
        <fullName evidence="6">Uncharacterized protein</fullName>
    </submittedName>
</protein>
<dbReference type="FunFam" id="3.90.640.10:FF:000002">
    <property type="entry name" value="Heat shock 70 kDa"/>
    <property type="match status" value="1"/>
</dbReference>
<dbReference type="InterPro" id="IPR043129">
    <property type="entry name" value="ATPase_NBD"/>
</dbReference>
<keyword evidence="1 3" id="KW-0547">Nucleotide-binding</keyword>
<dbReference type="PRINTS" id="PR00301">
    <property type="entry name" value="HEATSHOCK70"/>
</dbReference>
<dbReference type="SUPFAM" id="SSF100934">
    <property type="entry name" value="Heat shock protein 70kD (HSP70), C-terminal subdomain"/>
    <property type="match status" value="1"/>
</dbReference>
<dbReference type="Gene3D" id="3.90.640.10">
    <property type="entry name" value="Actin, Chain A, domain 4"/>
    <property type="match status" value="1"/>
</dbReference>
<dbReference type="InterPro" id="IPR029047">
    <property type="entry name" value="HSP70_peptide-bd_sf"/>
</dbReference>